<dbReference type="Proteomes" id="UP000008461">
    <property type="component" value="Chromosome"/>
</dbReference>
<dbReference type="RefSeq" id="WP_013765035.1">
    <property type="nucleotide sequence ID" value="NC_015510.1"/>
</dbReference>
<protein>
    <recommendedName>
        <fullName evidence="3">Glycine-rich domain-containing protein</fullName>
    </recommendedName>
</protein>
<feature type="chain" id="PRO_5003310488" description="Glycine-rich domain-containing protein" evidence="2">
    <location>
        <begin position="24"/>
        <end position="408"/>
    </location>
</feature>
<reference key="2">
    <citation type="submission" date="2011-04" db="EMBL/GenBank/DDBJ databases">
        <title>Complete sequence of chromosome of Haliscomenobacter hydrossis DSM 1100.</title>
        <authorList>
            <consortium name="US DOE Joint Genome Institute (JGI-PGF)"/>
            <person name="Lucas S."/>
            <person name="Han J."/>
            <person name="Lapidus A."/>
            <person name="Bruce D."/>
            <person name="Goodwin L."/>
            <person name="Pitluck S."/>
            <person name="Peters L."/>
            <person name="Kyrpides N."/>
            <person name="Mavromatis K."/>
            <person name="Ivanova N."/>
            <person name="Ovchinnikova G."/>
            <person name="Pagani I."/>
            <person name="Daligault H."/>
            <person name="Detter J.C."/>
            <person name="Han C."/>
            <person name="Land M."/>
            <person name="Hauser L."/>
            <person name="Markowitz V."/>
            <person name="Cheng J.-F."/>
            <person name="Hugenholtz P."/>
            <person name="Woyke T."/>
            <person name="Wu D."/>
            <person name="Verbarg S."/>
            <person name="Frueling A."/>
            <person name="Brambilla E."/>
            <person name="Klenk H.-P."/>
            <person name="Eisen J.A."/>
        </authorList>
    </citation>
    <scope>NUCLEOTIDE SEQUENCE</scope>
    <source>
        <strain>DSM 1100</strain>
    </source>
</reference>
<dbReference type="OrthoDB" id="663485at2"/>
<dbReference type="KEGG" id="hhy:Halhy_2618"/>
<reference evidence="4 5" key="1">
    <citation type="journal article" date="2011" name="Stand. Genomic Sci.">
        <title>Complete genome sequence of Haliscomenobacter hydrossis type strain (O).</title>
        <authorList>
            <consortium name="US DOE Joint Genome Institute (JGI-PGF)"/>
            <person name="Daligault H."/>
            <person name="Lapidus A."/>
            <person name="Zeytun A."/>
            <person name="Nolan M."/>
            <person name="Lucas S."/>
            <person name="Del Rio T.G."/>
            <person name="Tice H."/>
            <person name="Cheng J.F."/>
            <person name="Tapia R."/>
            <person name="Han C."/>
            <person name="Goodwin L."/>
            <person name="Pitluck S."/>
            <person name="Liolios K."/>
            <person name="Pagani I."/>
            <person name="Ivanova N."/>
            <person name="Huntemann M."/>
            <person name="Mavromatis K."/>
            <person name="Mikhailova N."/>
            <person name="Pati A."/>
            <person name="Chen A."/>
            <person name="Palaniappan K."/>
            <person name="Land M."/>
            <person name="Hauser L."/>
            <person name="Brambilla E.M."/>
            <person name="Rohde M."/>
            <person name="Verbarg S."/>
            <person name="Goker M."/>
            <person name="Bristow J."/>
            <person name="Eisen J.A."/>
            <person name="Markowitz V."/>
            <person name="Hugenholtz P."/>
            <person name="Kyrpides N.C."/>
            <person name="Klenk H.P."/>
            <person name="Woyke T."/>
        </authorList>
    </citation>
    <scope>NUCLEOTIDE SEQUENCE [LARGE SCALE GENOMIC DNA]</scope>
    <source>
        <strain evidence="5">ATCC 27775 / DSM 1100 / LMG 10767 / O</strain>
    </source>
</reference>
<feature type="region of interest" description="Disordered" evidence="1">
    <location>
        <begin position="118"/>
        <end position="214"/>
    </location>
</feature>
<dbReference type="AlphaFoldDB" id="F4KZQ1"/>
<keyword evidence="2" id="KW-0732">Signal</keyword>
<proteinExistence type="predicted"/>
<evidence type="ECO:0000259" key="3">
    <source>
        <dbReference type="Pfam" id="PF21722"/>
    </source>
</evidence>
<gene>
    <name evidence="4" type="ordered locus">Halhy_2618</name>
</gene>
<feature type="signal peptide" evidence="2">
    <location>
        <begin position="1"/>
        <end position="23"/>
    </location>
</feature>
<feature type="compositionally biased region" description="Gly residues" evidence="1">
    <location>
        <begin position="169"/>
        <end position="191"/>
    </location>
</feature>
<dbReference type="HOGENOM" id="CLU_673987_0_0_10"/>
<name>F4KZQ1_HALH1</name>
<dbReference type="eggNOG" id="COG2353">
    <property type="taxonomic scope" value="Bacteria"/>
</dbReference>
<dbReference type="InterPro" id="IPR049304">
    <property type="entry name" value="Gly_rich_dom"/>
</dbReference>
<keyword evidence="5" id="KW-1185">Reference proteome</keyword>
<feature type="domain" description="Glycine-rich" evidence="3">
    <location>
        <begin position="31"/>
        <end position="224"/>
    </location>
</feature>
<dbReference type="NCBIfam" id="TIGR04183">
    <property type="entry name" value="Por_Secre_tail"/>
    <property type="match status" value="1"/>
</dbReference>
<evidence type="ECO:0000313" key="5">
    <source>
        <dbReference type="Proteomes" id="UP000008461"/>
    </source>
</evidence>
<feature type="compositionally biased region" description="Gly residues" evidence="1">
    <location>
        <begin position="199"/>
        <end position="214"/>
    </location>
</feature>
<feature type="compositionally biased region" description="Gly residues" evidence="1">
    <location>
        <begin position="118"/>
        <end position="161"/>
    </location>
</feature>
<dbReference type="STRING" id="760192.Halhy_2618"/>
<dbReference type="EMBL" id="CP002691">
    <property type="protein sequence ID" value="AEE50487.1"/>
    <property type="molecule type" value="Genomic_DNA"/>
</dbReference>
<evidence type="ECO:0000256" key="1">
    <source>
        <dbReference type="SAM" id="MobiDB-lite"/>
    </source>
</evidence>
<evidence type="ECO:0000256" key="2">
    <source>
        <dbReference type="SAM" id="SignalP"/>
    </source>
</evidence>
<organism evidence="4 5">
    <name type="scientific">Haliscomenobacter hydrossis (strain ATCC 27775 / DSM 1100 / LMG 10767 / O)</name>
    <dbReference type="NCBI Taxonomy" id="760192"/>
    <lineage>
        <taxon>Bacteria</taxon>
        <taxon>Pseudomonadati</taxon>
        <taxon>Bacteroidota</taxon>
        <taxon>Saprospiria</taxon>
        <taxon>Saprospirales</taxon>
        <taxon>Haliscomenobacteraceae</taxon>
        <taxon>Haliscomenobacter</taxon>
    </lineage>
</organism>
<evidence type="ECO:0000313" key="4">
    <source>
        <dbReference type="EMBL" id="AEE50487.1"/>
    </source>
</evidence>
<accession>F4KZQ1</accession>
<dbReference type="Pfam" id="PF21722">
    <property type="entry name" value="Gly_rich_2"/>
    <property type="match status" value="1"/>
</dbReference>
<dbReference type="InterPro" id="IPR026444">
    <property type="entry name" value="Secre_tail"/>
</dbReference>
<sequence>MRKNYIPFFGLLCLWASNLPGQAVTMAYYSPGSYTYVVPAGYVANITVQAWGGGGGGGNNNARAKGGGGGGAFTTNTYTNVPAGSYSIVVGGGGAAGNDGDDSQYTFTGGTVVAGGGSQGGNGGGNGGTFSGLAGGGSSNGGDGGGRSGPGGAGGGGGGSGIAATAGGDAAGPGSGGTGGAPGGGFGGVDGASGQNGSAPGGGGGGRGDQGTSSGAGGGGWVIVIVGSSPLPVELSAFNASLRGESVELLWETATELNNEKFIVESSTEGEVFFSIGEIQGAGTVTEAQKYRFVHYTPSAGINYYRLKQQDVDGTFAYTKVLAVNAPGVKDMRAFPNPVQDKLYLQYELNRGPGNMLLLDGLGRRVNAQVMGNTGAYEINLPLDLPRGMYWLRVERAGKVQTLPVVKE</sequence>